<proteinExistence type="predicted"/>
<sequence>MDKVEWREGDKEDILIITGTETKDGQSQKTCVLSIHFWKNGTICIQGSAFLGWTDKIFPTLKKKVEETYNTRQNGDTSQTHATGNQNHDTGSSSAAIPEGKTLLSSNTENNSSEITDLSDETPLKAPTGTPMKKNRFRKAVENFISPFRSPTTPHSPLTLSDHVMDTEENRTPSIYAKDPSTDEHITRDIQKHYTDLVDLVNNLQTDLKALKTEQDKQKGEFEKELKTVSRELTKQLDEEKTRHANESKSVNSRHNEEIATLTAQCESLRCLVETQQQQIVKLQEVTDSIQLSQSISKMRTYAETVKTNPGNHANHATIQPNTQEINSDVETTQPVMSQERQQTPTEHERSTEIRVYTDSIWKAVNVSRMFPNRSTHKDQSSTISIATKKLETANDPGTSYAILHVGSNDLDNSRHDDSSVQDCLQKTEELVSHAKTSFPNATVVLSQVLPRGHDPESTLNKNIKSYNQSVMQMYKDDEKILYVRHKKLSVSRQLYKRDGIHLDDITGTSLLVADVKRTIWSLENTHPGHNSETRNQHMRSQQGDDTPSSSQSRPRQDNRPQQYRDRGRSTRSWRSDNYTAGEWRRRPSAPHEDIMNLAYKLKGLLNTI</sequence>
<keyword evidence="4" id="KW-1185">Reference proteome</keyword>
<dbReference type="OrthoDB" id="10056446at2759"/>
<dbReference type="InterPro" id="IPR036514">
    <property type="entry name" value="SGNH_hydro_sf"/>
</dbReference>
<gene>
    <name evidence="3" type="primary">Hypp550</name>
    <name evidence="3" type="ORF">BLAG_LOCUS1871</name>
</gene>
<keyword evidence="1" id="KW-0175">Coiled coil</keyword>
<feature type="region of interest" description="Disordered" evidence="2">
    <location>
        <begin position="70"/>
        <end position="136"/>
    </location>
</feature>
<name>A0A8J9YLF2_BRALA</name>
<feature type="compositionally biased region" description="Basic and acidic residues" evidence="2">
    <location>
        <begin position="555"/>
        <end position="569"/>
    </location>
</feature>
<feature type="compositionally biased region" description="Polar residues" evidence="2">
    <location>
        <begin position="539"/>
        <end position="554"/>
    </location>
</feature>
<evidence type="ECO:0000313" key="4">
    <source>
        <dbReference type="Proteomes" id="UP000838412"/>
    </source>
</evidence>
<evidence type="ECO:0000256" key="2">
    <source>
        <dbReference type="SAM" id="MobiDB-lite"/>
    </source>
</evidence>
<feature type="region of interest" description="Disordered" evidence="2">
    <location>
        <begin position="524"/>
        <end position="575"/>
    </location>
</feature>
<dbReference type="Gene3D" id="3.40.50.1110">
    <property type="entry name" value="SGNH hydrolase"/>
    <property type="match status" value="1"/>
</dbReference>
<protein>
    <submittedName>
        <fullName evidence="3">Hypp550 protein</fullName>
    </submittedName>
</protein>
<accession>A0A8J9YLF2</accession>
<dbReference type="EMBL" id="OV696686">
    <property type="protein sequence ID" value="CAH1232971.1"/>
    <property type="molecule type" value="Genomic_DNA"/>
</dbReference>
<dbReference type="AlphaFoldDB" id="A0A8J9YLF2"/>
<dbReference type="SUPFAM" id="SSF52266">
    <property type="entry name" value="SGNH hydrolase"/>
    <property type="match status" value="1"/>
</dbReference>
<reference evidence="3" key="1">
    <citation type="submission" date="2022-01" db="EMBL/GenBank/DDBJ databases">
        <authorList>
            <person name="Braso-Vives M."/>
        </authorList>
    </citation>
    <scope>NUCLEOTIDE SEQUENCE</scope>
</reference>
<evidence type="ECO:0000313" key="3">
    <source>
        <dbReference type="EMBL" id="CAH1232971.1"/>
    </source>
</evidence>
<organism evidence="3 4">
    <name type="scientific">Branchiostoma lanceolatum</name>
    <name type="common">Common lancelet</name>
    <name type="synonym">Amphioxus lanceolatum</name>
    <dbReference type="NCBI Taxonomy" id="7740"/>
    <lineage>
        <taxon>Eukaryota</taxon>
        <taxon>Metazoa</taxon>
        <taxon>Chordata</taxon>
        <taxon>Cephalochordata</taxon>
        <taxon>Leptocardii</taxon>
        <taxon>Amphioxiformes</taxon>
        <taxon>Branchiostomatidae</taxon>
        <taxon>Branchiostoma</taxon>
    </lineage>
</organism>
<dbReference type="Proteomes" id="UP000838412">
    <property type="component" value="Chromosome 1"/>
</dbReference>
<evidence type="ECO:0000256" key="1">
    <source>
        <dbReference type="SAM" id="Coils"/>
    </source>
</evidence>
<feature type="coiled-coil region" evidence="1">
    <location>
        <begin position="194"/>
        <end position="286"/>
    </location>
</feature>
<feature type="compositionally biased region" description="Low complexity" evidence="2">
    <location>
        <begin position="102"/>
        <end position="114"/>
    </location>
</feature>
<dbReference type="SUPFAM" id="SSF69989">
    <property type="entry name" value="C-terminal domain of PLC-beta"/>
    <property type="match status" value="1"/>
</dbReference>
<feature type="compositionally biased region" description="Polar residues" evidence="2">
    <location>
        <begin position="70"/>
        <end position="95"/>
    </location>
</feature>